<evidence type="ECO:0000256" key="7">
    <source>
        <dbReference type="PIRSR" id="PIRSR639901-1"/>
    </source>
</evidence>
<evidence type="ECO:0000256" key="8">
    <source>
        <dbReference type="PIRSR" id="PIRSR639901-2"/>
    </source>
</evidence>
<comment type="catalytic activity">
    <reaction evidence="6 9">
        <text>lipid IVA (E. coli) + CMP-3-deoxy-beta-D-manno-octulosonate = alpha-Kdo-(2-&gt;6)-lipid IVA (E. coli) + CMP + H(+)</text>
        <dbReference type="Rhea" id="RHEA:28066"/>
        <dbReference type="ChEBI" id="CHEBI:15378"/>
        <dbReference type="ChEBI" id="CHEBI:58603"/>
        <dbReference type="ChEBI" id="CHEBI:60364"/>
        <dbReference type="ChEBI" id="CHEBI:60377"/>
        <dbReference type="ChEBI" id="CHEBI:85987"/>
        <dbReference type="EC" id="2.4.99.12"/>
    </reaction>
</comment>
<gene>
    <name evidence="11" type="ORF">HY912_17190</name>
</gene>
<evidence type="ECO:0000313" key="11">
    <source>
        <dbReference type="EMBL" id="MBI5251226.1"/>
    </source>
</evidence>
<feature type="site" description="Transition state stabilizer" evidence="8">
    <location>
        <position position="142"/>
    </location>
</feature>
<comment type="similarity">
    <text evidence="9">Belongs to the glycosyltransferase group 1 family.</text>
</comment>
<evidence type="ECO:0000256" key="5">
    <source>
        <dbReference type="ARBA" id="ARBA00031445"/>
    </source>
</evidence>
<comment type="pathway">
    <text evidence="1 9">Bacterial outer membrane biogenesis; LPS core biosynthesis.</text>
</comment>
<dbReference type="Pfam" id="PF04413">
    <property type="entry name" value="Glycos_transf_N"/>
    <property type="match status" value="1"/>
</dbReference>
<dbReference type="EMBL" id="JACRDE010000448">
    <property type="protein sequence ID" value="MBI5251226.1"/>
    <property type="molecule type" value="Genomic_DNA"/>
</dbReference>
<evidence type="ECO:0000256" key="9">
    <source>
        <dbReference type="RuleBase" id="RU365103"/>
    </source>
</evidence>
<name>A0A9D6V351_9BACT</name>
<keyword evidence="9" id="KW-0472">Membrane</keyword>
<evidence type="ECO:0000256" key="4">
    <source>
        <dbReference type="ARBA" id="ARBA00022679"/>
    </source>
</evidence>
<dbReference type="InterPro" id="IPR039901">
    <property type="entry name" value="Kdotransferase"/>
</dbReference>
<dbReference type="InterPro" id="IPR038107">
    <property type="entry name" value="Glycos_transf_N_sf"/>
</dbReference>
<dbReference type="Gene3D" id="3.40.50.2000">
    <property type="entry name" value="Glycogen Phosphorylase B"/>
    <property type="match status" value="1"/>
</dbReference>
<comment type="subcellular location">
    <subcellularLocation>
        <location evidence="9">Cell membrane</location>
    </subcellularLocation>
</comment>
<dbReference type="GO" id="GO:0009244">
    <property type="term" value="P:lipopolysaccharide core region biosynthetic process"/>
    <property type="evidence" value="ECO:0007669"/>
    <property type="project" value="UniProtKB-UniRule"/>
</dbReference>
<organism evidence="11 12">
    <name type="scientific">Desulfomonile tiedjei</name>
    <dbReference type="NCBI Taxonomy" id="2358"/>
    <lineage>
        <taxon>Bacteria</taxon>
        <taxon>Pseudomonadati</taxon>
        <taxon>Thermodesulfobacteriota</taxon>
        <taxon>Desulfomonilia</taxon>
        <taxon>Desulfomonilales</taxon>
        <taxon>Desulfomonilaceae</taxon>
        <taxon>Desulfomonile</taxon>
    </lineage>
</organism>
<keyword evidence="9" id="KW-1003">Cell membrane</keyword>
<comment type="function">
    <text evidence="9">Involved in lipopolysaccharide (LPS) biosynthesis. Catalyzes the transfer of 3-deoxy-D-manno-octulosonate (Kdo) residue(s) from CMP-Kdo to lipid IV(A), the tetraacyldisaccharide-1,4'-bisphosphate precursor of lipid A.</text>
</comment>
<dbReference type="InterPro" id="IPR007507">
    <property type="entry name" value="Glycos_transf_N"/>
</dbReference>
<dbReference type="Gene3D" id="3.40.50.11720">
    <property type="entry name" value="3-Deoxy-D-manno-octulosonic-acid transferase, N-terminal domain"/>
    <property type="match status" value="1"/>
</dbReference>
<evidence type="ECO:0000259" key="10">
    <source>
        <dbReference type="Pfam" id="PF04413"/>
    </source>
</evidence>
<dbReference type="EC" id="2.4.99.12" evidence="2 9"/>
<reference evidence="11" key="1">
    <citation type="submission" date="2020-07" db="EMBL/GenBank/DDBJ databases">
        <title>Huge and variable diversity of episymbiotic CPR bacteria and DPANN archaea in groundwater ecosystems.</title>
        <authorList>
            <person name="He C.Y."/>
            <person name="Keren R."/>
            <person name="Whittaker M."/>
            <person name="Farag I.F."/>
            <person name="Doudna J."/>
            <person name="Cate J.H.D."/>
            <person name="Banfield J.F."/>
        </authorList>
    </citation>
    <scope>NUCLEOTIDE SEQUENCE</scope>
    <source>
        <strain evidence="11">NC_groundwater_1664_Pr3_B-0.1um_52_9</strain>
    </source>
</reference>
<evidence type="ECO:0000256" key="2">
    <source>
        <dbReference type="ARBA" id="ARBA00012621"/>
    </source>
</evidence>
<dbReference type="Proteomes" id="UP000807825">
    <property type="component" value="Unassembled WGS sequence"/>
</dbReference>
<feature type="active site" description="Proton acceptor" evidence="7">
    <location>
        <position position="72"/>
    </location>
</feature>
<keyword evidence="4 9" id="KW-0808">Transferase</keyword>
<dbReference type="PANTHER" id="PTHR42755:SF1">
    <property type="entry name" value="3-DEOXY-D-MANNO-OCTULOSONIC ACID TRANSFERASE, MITOCHONDRIAL-RELATED"/>
    <property type="match status" value="1"/>
</dbReference>
<evidence type="ECO:0000256" key="3">
    <source>
        <dbReference type="ARBA" id="ARBA00019077"/>
    </source>
</evidence>
<evidence type="ECO:0000313" key="12">
    <source>
        <dbReference type="Proteomes" id="UP000807825"/>
    </source>
</evidence>
<feature type="site" description="Transition state stabilizer" evidence="8">
    <location>
        <position position="220"/>
    </location>
</feature>
<protein>
    <recommendedName>
        <fullName evidence="3 9">3-deoxy-D-manno-octulosonic acid transferase</fullName>
        <shortName evidence="9">Kdo transferase</shortName>
        <ecNumber evidence="2 9">2.4.99.12</ecNumber>
    </recommendedName>
    <alternativeName>
        <fullName evidence="5 9">Lipid IV(A) 3-deoxy-D-manno-octulosonic acid transferase</fullName>
    </alternativeName>
</protein>
<dbReference type="AlphaFoldDB" id="A0A9D6V351"/>
<dbReference type="GO" id="GO:0005886">
    <property type="term" value="C:plasma membrane"/>
    <property type="evidence" value="ECO:0007669"/>
    <property type="project" value="UniProtKB-SubCell"/>
</dbReference>
<evidence type="ECO:0000256" key="6">
    <source>
        <dbReference type="ARBA" id="ARBA00049183"/>
    </source>
</evidence>
<proteinExistence type="inferred from homology"/>
<sequence>MISHYAMSLLAYNFFIHAVAAPVLAAYYLPQILLKGKYRNSLLGKLGSLPSDFAPDKLTEPRLWFHAVSVGEVVALGPVIKAIKELMPHAAVVVSTGTETGQQKARELIGEADGFLYLPLDFPRFLKPLVRKIRPDLFVLMETELWPNLIHILKANGTAIALANGRISDRSFPRYRRMRGFFSSTLEKIDLFLMSSEIDGQRIAEMGAAGDRILVTGNTKFDAALAKLPTDAGNGIKEMLGLEGSEMVMVAGSVHPGEYEIVLDAYNVLAERFPQLILVVVPRHIERTPQIIAAMMDRGMKAPFLRSSADTGKKRNDTPVVVVDRIGELFQIFSLASVVFMGGSLVPRGGQNILEPAAWGKVVLFGPSMEDFRDARDVLVAAGAGIQVNGADDIVRLCSQILSNPDDAHSRGKRGRDEILKNVGSSRKDAVLLAQLLKWQEGKHSAR</sequence>
<dbReference type="SUPFAM" id="SSF53756">
    <property type="entry name" value="UDP-Glycosyltransferase/glycogen phosphorylase"/>
    <property type="match status" value="1"/>
</dbReference>
<evidence type="ECO:0000256" key="1">
    <source>
        <dbReference type="ARBA" id="ARBA00004713"/>
    </source>
</evidence>
<comment type="caution">
    <text evidence="11">The sequence shown here is derived from an EMBL/GenBank/DDBJ whole genome shotgun (WGS) entry which is preliminary data.</text>
</comment>
<dbReference type="GO" id="GO:0009245">
    <property type="term" value="P:lipid A biosynthetic process"/>
    <property type="evidence" value="ECO:0007669"/>
    <property type="project" value="TreeGrafter"/>
</dbReference>
<dbReference type="GO" id="GO:0043842">
    <property type="term" value="F:Kdo transferase activity"/>
    <property type="evidence" value="ECO:0007669"/>
    <property type="project" value="UniProtKB-EC"/>
</dbReference>
<feature type="domain" description="3-deoxy-D-manno-octulosonic-acid transferase N-terminal" evidence="10">
    <location>
        <begin position="57"/>
        <end position="223"/>
    </location>
</feature>
<dbReference type="PANTHER" id="PTHR42755">
    <property type="entry name" value="3-DEOXY-MANNO-OCTULOSONATE CYTIDYLYLTRANSFERASE"/>
    <property type="match status" value="1"/>
</dbReference>
<keyword evidence="9" id="KW-0448">Lipopolysaccharide biosynthesis</keyword>
<accession>A0A9D6V351</accession>